<evidence type="ECO:0000256" key="4">
    <source>
        <dbReference type="ARBA" id="ARBA00022692"/>
    </source>
</evidence>
<comment type="subcellular location">
    <subcellularLocation>
        <location evidence="1">Endomembrane system</location>
        <topology evidence="1">Multi-pass membrane protein</topology>
    </subcellularLocation>
</comment>
<keyword evidence="5 7" id="KW-1133">Transmembrane helix</keyword>
<keyword evidence="9" id="KW-1185">Reference proteome</keyword>
<name>A0A261XWW0_9FUNG</name>
<feature type="transmembrane region" description="Helical" evidence="7">
    <location>
        <begin position="302"/>
        <end position="320"/>
    </location>
</feature>
<dbReference type="PANTHER" id="PTHR10778:SF4">
    <property type="entry name" value="NUCLEOTIDE SUGAR TRANSPORTER SLC35B4"/>
    <property type="match status" value="1"/>
</dbReference>
<dbReference type="GO" id="GO:0005464">
    <property type="term" value="F:UDP-xylose transmembrane transporter activity"/>
    <property type="evidence" value="ECO:0007669"/>
    <property type="project" value="TreeGrafter"/>
</dbReference>
<evidence type="ECO:0000256" key="6">
    <source>
        <dbReference type="ARBA" id="ARBA00023136"/>
    </source>
</evidence>
<feature type="transmembrane region" description="Helical" evidence="7">
    <location>
        <begin position="357"/>
        <end position="376"/>
    </location>
</feature>
<reference evidence="8 9" key="1">
    <citation type="journal article" date="2017" name="Mycologia">
        <title>Bifiguratus adelaidae, gen. et sp. nov., a new member of Mucoromycotina in endophytic and soil-dwelling habitats.</title>
        <authorList>
            <person name="Torres-Cruz T.J."/>
            <person name="Billingsley Tobias T.L."/>
            <person name="Almatruk M."/>
            <person name="Hesse C."/>
            <person name="Kuske C.R."/>
            <person name="Desiro A."/>
            <person name="Benucci G.M."/>
            <person name="Bonito G."/>
            <person name="Stajich J.E."/>
            <person name="Dunlap C."/>
            <person name="Arnold A.E."/>
            <person name="Porras-Alfaro A."/>
        </authorList>
    </citation>
    <scope>NUCLEOTIDE SEQUENCE [LARGE SCALE GENOMIC DNA]</scope>
    <source>
        <strain evidence="8 9">AZ0501</strain>
    </source>
</reference>
<dbReference type="InterPro" id="IPR013657">
    <property type="entry name" value="SCL35B1-4/HUT1"/>
</dbReference>
<evidence type="ECO:0008006" key="10">
    <source>
        <dbReference type="Google" id="ProtNLM"/>
    </source>
</evidence>
<evidence type="ECO:0000313" key="8">
    <source>
        <dbReference type="EMBL" id="OZJ02849.1"/>
    </source>
</evidence>
<keyword evidence="2" id="KW-0813">Transport</keyword>
<evidence type="ECO:0000256" key="1">
    <source>
        <dbReference type="ARBA" id="ARBA00004127"/>
    </source>
</evidence>
<protein>
    <recommendedName>
        <fullName evidence="10">UAA transporter</fullName>
    </recommendedName>
</protein>
<accession>A0A261XWW0</accession>
<feature type="transmembrane region" description="Helical" evidence="7">
    <location>
        <begin position="137"/>
        <end position="154"/>
    </location>
</feature>
<keyword evidence="6 7" id="KW-0472">Membrane</keyword>
<dbReference type="SUPFAM" id="SSF103481">
    <property type="entry name" value="Multidrug resistance efflux transporter EmrE"/>
    <property type="match status" value="1"/>
</dbReference>
<feature type="transmembrane region" description="Helical" evidence="7">
    <location>
        <begin position="39"/>
        <end position="61"/>
    </location>
</feature>
<evidence type="ECO:0000256" key="3">
    <source>
        <dbReference type="ARBA" id="ARBA00022597"/>
    </source>
</evidence>
<organism evidence="8 9">
    <name type="scientific">Bifiguratus adelaidae</name>
    <dbReference type="NCBI Taxonomy" id="1938954"/>
    <lineage>
        <taxon>Eukaryota</taxon>
        <taxon>Fungi</taxon>
        <taxon>Fungi incertae sedis</taxon>
        <taxon>Mucoromycota</taxon>
        <taxon>Mucoromycotina</taxon>
        <taxon>Endogonomycetes</taxon>
        <taxon>Endogonales</taxon>
        <taxon>Endogonales incertae sedis</taxon>
        <taxon>Bifiguratus</taxon>
    </lineage>
</organism>
<dbReference type="Proteomes" id="UP000242875">
    <property type="component" value="Unassembled WGS sequence"/>
</dbReference>
<evidence type="ECO:0000256" key="2">
    <source>
        <dbReference type="ARBA" id="ARBA00022448"/>
    </source>
</evidence>
<comment type="caution">
    <text evidence="8">The sequence shown here is derived from an EMBL/GenBank/DDBJ whole genome shotgun (WGS) entry which is preliminary data.</text>
</comment>
<evidence type="ECO:0000313" key="9">
    <source>
        <dbReference type="Proteomes" id="UP000242875"/>
    </source>
</evidence>
<dbReference type="GO" id="GO:0000139">
    <property type="term" value="C:Golgi membrane"/>
    <property type="evidence" value="ECO:0007669"/>
    <property type="project" value="TreeGrafter"/>
</dbReference>
<dbReference type="GO" id="GO:0005462">
    <property type="term" value="F:UDP-N-acetylglucosamine transmembrane transporter activity"/>
    <property type="evidence" value="ECO:0007669"/>
    <property type="project" value="TreeGrafter"/>
</dbReference>
<feature type="transmembrane region" description="Helical" evidence="7">
    <location>
        <begin position="161"/>
        <end position="179"/>
    </location>
</feature>
<proteinExistence type="predicted"/>
<dbReference type="Pfam" id="PF08449">
    <property type="entry name" value="UAA"/>
    <property type="match status" value="1"/>
</dbReference>
<dbReference type="AlphaFoldDB" id="A0A261XWW0"/>
<dbReference type="InterPro" id="IPR037185">
    <property type="entry name" value="EmrE-like"/>
</dbReference>
<keyword evidence="3" id="KW-0762">Sugar transport</keyword>
<keyword evidence="4 7" id="KW-0812">Transmembrane</keyword>
<feature type="transmembrane region" description="Helical" evidence="7">
    <location>
        <begin position="67"/>
        <end position="85"/>
    </location>
</feature>
<dbReference type="PANTHER" id="PTHR10778">
    <property type="entry name" value="SOLUTE CARRIER FAMILY 35 MEMBER B"/>
    <property type="match status" value="1"/>
</dbReference>
<evidence type="ECO:0000256" key="5">
    <source>
        <dbReference type="ARBA" id="ARBA00022989"/>
    </source>
</evidence>
<gene>
    <name evidence="8" type="ORF">BZG36_03224</name>
</gene>
<dbReference type="Gene3D" id="1.10.3730.20">
    <property type="match status" value="1"/>
</dbReference>
<sequence>MAQKKASISQEEAPPRSQKGWADAAAWSMGFLQVGFTDLALIGGLIFGGCCSNVFALELLVTDAPKSGNLITFAQFLFVAVDGFLHHITWPKTSFLPTLKPRKVPIWRWLVQVLLFFTVSVLNNAALAYQISVPLHIVFRSGGLFMNMLLGVLILKKKYTLSQYIAVGLVTAGVVLVTLSNASTPRQQSSGPVEISAEYITGIVLLSLAMMLSALMGLFQEVTYKQYGKHWREGLFYSHFLSLPMFLLFYKDIQAQLVTFTRSPEVSVIDLVAKLPLDYQWFNTFFTPSVRHALSSLRIPQLWFFLALNVITQYVCISGVHRLTAISSSLTLNLILNLRKFVSLVISIVYFKNPFGLGAVTGTVCVFIGMFMYTVAGSMASRASPKKVN</sequence>
<dbReference type="OrthoDB" id="999962at2759"/>
<dbReference type="GO" id="GO:0005789">
    <property type="term" value="C:endoplasmic reticulum membrane"/>
    <property type="evidence" value="ECO:0007669"/>
    <property type="project" value="TreeGrafter"/>
</dbReference>
<evidence type="ECO:0000256" key="7">
    <source>
        <dbReference type="SAM" id="Phobius"/>
    </source>
</evidence>
<dbReference type="EMBL" id="MVBO01000121">
    <property type="protein sequence ID" value="OZJ02849.1"/>
    <property type="molecule type" value="Genomic_DNA"/>
</dbReference>
<feature type="transmembrane region" description="Helical" evidence="7">
    <location>
        <begin position="106"/>
        <end position="131"/>
    </location>
</feature>
<feature type="transmembrane region" description="Helical" evidence="7">
    <location>
        <begin position="199"/>
        <end position="219"/>
    </location>
</feature>